<reference evidence="3 4" key="1">
    <citation type="journal article" date="2020" name="Cell">
        <title>Large-Scale Comparative Analyses of Tick Genomes Elucidate Their Genetic Diversity and Vector Capacities.</title>
        <authorList>
            <consortium name="Tick Genome and Microbiome Consortium (TIGMIC)"/>
            <person name="Jia N."/>
            <person name="Wang J."/>
            <person name="Shi W."/>
            <person name="Du L."/>
            <person name="Sun Y."/>
            <person name="Zhan W."/>
            <person name="Jiang J.F."/>
            <person name="Wang Q."/>
            <person name="Zhang B."/>
            <person name="Ji P."/>
            <person name="Bell-Sakyi L."/>
            <person name="Cui X.M."/>
            <person name="Yuan T.T."/>
            <person name="Jiang B.G."/>
            <person name="Yang W.F."/>
            <person name="Lam T.T."/>
            <person name="Chang Q.C."/>
            <person name="Ding S.J."/>
            <person name="Wang X.J."/>
            <person name="Zhu J.G."/>
            <person name="Ruan X.D."/>
            <person name="Zhao L."/>
            <person name="Wei J.T."/>
            <person name="Ye R.Z."/>
            <person name="Que T.C."/>
            <person name="Du C.H."/>
            <person name="Zhou Y.H."/>
            <person name="Cheng J.X."/>
            <person name="Dai P.F."/>
            <person name="Guo W.B."/>
            <person name="Han X.H."/>
            <person name="Huang E.J."/>
            <person name="Li L.F."/>
            <person name="Wei W."/>
            <person name="Gao Y.C."/>
            <person name="Liu J.Z."/>
            <person name="Shao H.Z."/>
            <person name="Wang X."/>
            <person name="Wang C.C."/>
            <person name="Yang T.C."/>
            <person name="Huo Q.B."/>
            <person name="Li W."/>
            <person name="Chen H.Y."/>
            <person name="Chen S.E."/>
            <person name="Zhou L.G."/>
            <person name="Ni X.B."/>
            <person name="Tian J.H."/>
            <person name="Sheng Y."/>
            <person name="Liu T."/>
            <person name="Pan Y.S."/>
            <person name="Xia L.Y."/>
            <person name="Li J."/>
            <person name="Zhao F."/>
            <person name="Cao W.C."/>
        </authorList>
    </citation>
    <scope>NUCLEOTIDE SEQUENCE [LARGE SCALE GENOMIC DNA]</scope>
    <source>
        <strain evidence="3">HaeL-2018</strain>
    </source>
</reference>
<evidence type="ECO:0000256" key="1">
    <source>
        <dbReference type="ARBA" id="ARBA00022737"/>
    </source>
</evidence>
<feature type="domain" description="At5g54830-like" evidence="2">
    <location>
        <begin position="72"/>
        <end position="107"/>
    </location>
</feature>
<organism evidence="3 4">
    <name type="scientific">Haemaphysalis longicornis</name>
    <name type="common">Bush tick</name>
    <dbReference type="NCBI Taxonomy" id="44386"/>
    <lineage>
        <taxon>Eukaryota</taxon>
        <taxon>Metazoa</taxon>
        <taxon>Ecdysozoa</taxon>
        <taxon>Arthropoda</taxon>
        <taxon>Chelicerata</taxon>
        <taxon>Arachnida</taxon>
        <taxon>Acari</taxon>
        <taxon>Parasitiformes</taxon>
        <taxon>Ixodida</taxon>
        <taxon>Ixodoidea</taxon>
        <taxon>Ixodidae</taxon>
        <taxon>Haemaphysalinae</taxon>
        <taxon>Haemaphysalis</taxon>
    </lineage>
</organism>
<proteinExistence type="predicted"/>
<evidence type="ECO:0000313" key="3">
    <source>
        <dbReference type="EMBL" id="KAH9363232.1"/>
    </source>
</evidence>
<dbReference type="AlphaFoldDB" id="A0A9J6FLE6"/>
<dbReference type="InterPro" id="IPR052126">
    <property type="entry name" value="Spindle_Org/Thrombomodulin"/>
</dbReference>
<sequence length="144" mass="16012">MIGGKDRVNACDMCCRIRSKHSLLTAPVFFFDGCRRTGRYCEWKYRSTAEDGDAARTWADYKRTLKLECDSGQPGTFTWTPDEKTPDLVYYQCFTHYYLGWKILVTDPRQPDRALSEEPSGGGKAATAAAVLVVALGAIASRAA</sequence>
<keyword evidence="4" id="KW-1185">Reference proteome</keyword>
<gene>
    <name evidence="3" type="ORF">HPB48_017799</name>
</gene>
<dbReference type="Pfam" id="PF25489">
    <property type="entry name" value="At5g54830"/>
    <property type="match status" value="1"/>
</dbReference>
<comment type="caution">
    <text evidence="3">The sequence shown here is derived from an EMBL/GenBank/DDBJ whole genome shotgun (WGS) entry which is preliminary data.</text>
</comment>
<dbReference type="PANTHER" id="PTHR24036">
    <property type="entry name" value="SKELETOR-RELATED"/>
    <property type="match status" value="1"/>
</dbReference>
<name>A0A9J6FLE6_HAELO</name>
<dbReference type="PANTHER" id="PTHR24036:SF5">
    <property type="entry name" value="THROMBOMODULIN"/>
    <property type="match status" value="1"/>
</dbReference>
<dbReference type="OrthoDB" id="10029628at2759"/>
<protein>
    <recommendedName>
        <fullName evidence="2">At5g54830-like domain-containing protein</fullName>
    </recommendedName>
</protein>
<evidence type="ECO:0000313" key="4">
    <source>
        <dbReference type="Proteomes" id="UP000821853"/>
    </source>
</evidence>
<dbReference type="EMBL" id="JABSTR010000001">
    <property type="protein sequence ID" value="KAH9363232.1"/>
    <property type="molecule type" value="Genomic_DNA"/>
</dbReference>
<keyword evidence="1" id="KW-0677">Repeat</keyword>
<evidence type="ECO:0000259" key="2">
    <source>
        <dbReference type="Pfam" id="PF25489"/>
    </source>
</evidence>
<dbReference type="VEuPathDB" id="VectorBase:HLOH_053687"/>
<dbReference type="InterPro" id="IPR057443">
    <property type="entry name" value="At5g54830-like"/>
</dbReference>
<accession>A0A9J6FLE6</accession>
<dbReference type="Proteomes" id="UP000821853">
    <property type="component" value="Chromosome 1"/>
</dbReference>